<gene>
    <name evidence="2" type="ORF">WH96_15620</name>
</gene>
<dbReference type="AlphaFoldDB" id="A0A0H2MGC7"/>
<evidence type="ECO:0000256" key="1">
    <source>
        <dbReference type="SAM" id="SignalP"/>
    </source>
</evidence>
<comment type="caution">
    <text evidence="2">The sequence shown here is derived from an EMBL/GenBank/DDBJ whole genome shotgun (WGS) entry which is preliminary data.</text>
</comment>
<reference evidence="2 3" key="1">
    <citation type="submission" date="2015-03" db="EMBL/GenBank/DDBJ databases">
        <title>Genome Sequence of Kiloniella spongiae MEBiC09566, isolated from a marine sponge.</title>
        <authorList>
            <person name="Shao Z."/>
            <person name="Wang L."/>
            <person name="Li X."/>
        </authorList>
    </citation>
    <scope>NUCLEOTIDE SEQUENCE [LARGE SCALE GENOMIC DNA]</scope>
    <source>
        <strain evidence="2 3">MEBiC09566</strain>
    </source>
</reference>
<feature type="signal peptide" evidence="1">
    <location>
        <begin position="1"/>
        <end position="27"/>
    </location>
</feature>
<sequence length="264" mass="28413">MFKSIKPVCLALVTMGSIGITAMPVHACNEITAVALQGSDTATLTVRVNDVVLINHKGLHSNTVPANFLFEGDNDFQIELITDDPEATGRAEVFVACQGDFPEEPGENQNVLAELHQKGAGEQSATFQAGAQPAFSYLTGDVTTDDGLLEAIEVMYQAAADGDTETYIAFFEPMMTDLPLAGGPPPEMIKGMVAELLSGKYTIKSSKNIQIHKILGGRAYQVVNSKDQGPIQFEEKTDVATGRTTISQGAFWLKTVNGWKVFRP</sequence>
<keyword evidence="3" id="KW-1185">Reference proteome</keyword>
<protein>
    <recommendedName>
        <fullName evidence="4">DUF4440 domain-containing protein</fullName>
    </recommendedName>
</protein>
<organism evidence="2 3">
    <name type="scientific">Kiloniella spongiae</name>
    <dbReference type="NCBI Taxonomy" id="1489064"/>
    <lineage>
        <taxon>Bacteria</taxon>
        <taxon>Pseudomonadati</taxon>
        <taxon>Pseudomonadota</taxon>
        <taxon>Alphaproteobacteria</taxon>
        <taxon>Rhodospirillales</taxon>
        <taxon>Kiloniellaceae</taxon>
        <taxon>Kiloniella</taxon>
    </lineage>
</organism>
<evidence type="ECO:0008006" key="4">
    <source>
        <dbReference type="Google" id="ProtNLM"/>
    </source>
</evidence>
<evidence type="ECO:0000313" key="2">
    <source>
        <dbReference type="EMBL" id="KLN59812.1"/>
    </source>
</evidence>
<evidence type="ECO:0000313" key="3">
    <source>
        <dbReference type="Proteomes" id="UP000035444"/>
    </source>
</evidence>
<dbReference type="OrthoDB" id="8477743at2"/>
<accession>A0A0H2MGC7</accession>
<dbReference type="EMBL" id="LAQL01000010">
    <property type="protein sequence ID" value="KLN59812.1"/>
    <property type="molecule type" value="Genomic_DNA"/>
</dbReference>
<proteinExistence type="predicted"/>
<name>A0A0H2MGC7_9PROT</name>
<dbReference type="RefSeq" id="WP_047765143.1">
    <property type="nucleotide sequence ID" value="NZ_LAQL01000010.1"/>
</dbReference>
<dbReference type="Proteomes" id="UP000035444">
    <property type="component" value="Unassembled WGS sequence"/>
</dbReference>
<feature type="chain" id="PRO_5002596860" description="DUF4440 domain-containing protein" evidence="1">
    <location>
        <begin position="28"/>
        <end position="264"/>
    </location>
</feature>
<keyword evidence="1" id="KW-0732">Signal</keyword>